<dbReference type="EMBL" id="DVHU01000031">
    <property type="protein sequence ID" value="HIR92486.1"/>
    <property type="molecule type" value="Genomic_DNA"/>
</dbReference>
<comment type="caution">
    <text evidence="4">The sequence shown here is derived from an EMBL/GenBank/DDBJ whole genome shotgun (WGS) entry which is preliminary data.</text>
</comment>
<dbReference type="PANTHER" id="PTHR22550">
    <property type="entry name" value="SPORE GERMINATION PROTEIN"/>
    <property type="match status" value="1"/>
</dbReference>
<evidence type="ECO:0000256" key="1">
    <source>
        <dbReference type="ARBA" id="ARBA00005278"/>
    </source>
</evidence>
<feature type="transmembrane region" description="Helical" evidence="3">
    <location>
        <begin position="290"/>
        <end position="312"/>
    </location>
</feature>
<dbReference type="AlphaFoldDB" id="A0A9D1JFH8"/>
<reference evidence="4" key="2">
    <citation type="journal article" date="2021" name="PeerJ">
        <title>Extensive microbial diversity within the chicken gut microbiome revealed by metagenomics and culture.</title>
        <authorList>
            <person name="Gilroy R."/>
            <person name="Ravi A."/>
            <person name="Getino M."/>
            <person name="Pursley I."/>
            <person name="Horton D.L."/>
            <person name="Alikhan N.F."/>
            <person name="Baker D."/>
            <person name="Gharbi K."/>
            <person name="Hall N."/>
            <person name="Watson M."/>
            <person name="Adriaenssens E.M."/>
            <person name="Foster-Nyarko E."/>
            <person name="Jarju S."/>
            <person name="Secka A."/>
            <person name="Antonio M."/>
            <person name="Oren A."/>
            <person name="Chaudhuri R.R."/>
            <person name="La Ragione R."/>
            <person name="Hildebrand F."/>
            <person name="Pallen M.J."/>
        </authorList>
    </citation>
    <scope>NUCLEOTIDE SEQUENCE</scope>
    <source>
        <strain evidence="4">ChiSxjej1B13-7041</strain>
    </source>
</reference>
<dbReference type="GO" id="GO:0009847">
    <property type="term" value="P:spore germination"/>
    <property type="evidence" value="ECO:0007669"/>
    <property type="project" value="InterPro"/>
</dbReference>
<feature type="transmembrane region" description="Helical" evidence="3">
    <location>
        <begin position="382"/>
        <end position="401"/>
    </location>
</feature>
<keyword evidence="3" id="KW-0812">Transmembrane</keyword>
<dbReference type="InterPro" id="IPR004995">
    <property type="entry name" value="Spore_Ger"/>
</dbReference>
<comment type="similarity">
    <text evidence="1">Belongs to the GerABKA family.</text>
</comment>
<gene>
    <name evidence="4" type="ORF">IAB98_03560</name>
</gene>
<feature type="transmembrane region" description="Helical" evidence="3">
    <location>
        <begin position="357"/>
        <end position="376"/>
    </location>
</feature>
<keyword evidence="3" id="KW-1133">Transmembrane helix</keyword>
<accession>A0A9D1JFH8</accession>
<feature type="transmembrane region" description="Helical" evidence="3">
    <location>
        <begin position="413"/>
        <end position="437"/>
    </location>
</feature>
<dbReference type="InterPro" id="IPR050768">
    <property type="entry name" value="UPF0353/GerABKA_families"/>
</dbReference>
<proteinExistence type="inferred from homology"/>
<name>A0A9D1JFH8_9FIRM</name>
<dbReference type="PIRSF" id="PIRSF005690">
    <property type="entry name" value="GerBA"/>
    <property type="match status" value="1"/>
</dbReference>
<dbReference type="PANTHER" id="PTHR22550:SF5">
    <property type="entry name" value="LEUCINE ZIPPER PROTEIN 4"/>
    <property type="match status" value="1"/>
</dbReference>
<sequence length="502" mass="56116">MKEKQPVSRQLWKNESWMREQCRDCDDIKFRKMKLGREAKLSCLMIYIETAVDNVMLENSLLGQMVNRLWEMPAQEVYQAIRDNSLGISDVQELVSLEDARRAMLAGNAVLFLEDYDRALKISSKGYANKGVSKAETEKVLRGSNEGMSDSVKINSALIRKRVRSTDLKVKEMFLGERSDTVVALVYMEELAYPGVVEAIDRRLKSFSIDGVLDSGVLEQLTEKSWMTPFPQYQTTERPDRAAQAVLNGRVVVLADNSPEALILPATFSDFMKSSEDQYQRFAIAGFQRAMRYVAMATALLLSGLYLAVINFHTQILPTQLVLSVAEARRGVPFPSLVEILFMELAFELIREAGIRMPGMLSGTIGIVGGLIIGDAAVSANLVSPITVVVVAASALGAFAIPSEEFAAPFRLLKFGFILAGGFFGMLGIAAGLYLLLGHLASLTSFRIPYLMPFVSMEAEHNRAEGDKIFRAPIWRMRYRPVFARRQQRIRLRERGKQDVRG</sequence>
<evidence type="ECO:0000256" key="3">
    <source>
        <dbReference type="SAM" id="Phobius"/>
    </source>
</evidence>
<organism evidence="4 5">
    <name type="scientific">Candidatus Egerieimonas intestinavium</name>
    <dbReference type="NCBI Taxonomy" id="2840777"/>
    <lineage>
        <taxon>Bacteria</taxon>
        <taxon>Bacillati</taxon>
        <taxon>Bacillota</taxon>
        <taxon>Clostridia</taxon>
        <taxon>Lachnospirales</taxon>
        <taxon>Lachnospiraceae</taxon>
        <taxon>Lachnospiraceae incertae sedis</taxon>
        <taxon>Candidatus Egerieimonas</taxon>
    </lineage>
</organism>
<keyword evidence="2 3" id="KW-0472">Membrane</keyword>
<evidence type="ECO:0000256" key="2">
    <source>
        <dbReference type="ARBA" id="ARBA00023136"/>
    </source>
</evidence>
<evidence type="ECO:0000313" key="4">
    <source>
        <dbReference type="EMBL" id="HIR92486.1"/>
    </source>
</evidence>
<reference evidence="4" key="1">
    <citation type="submission" date="2020-10" db="EMBL/GenBank/DDBJ databases">
        <authorList>
            <person name="Gilroy R."/>
        </authorList>
    </citation>
    <scope>NUCLEOTIDE SEQUENCE</scope>
    <source>
        <strain evidence="4">ChiSxjej1B13-7041</strain>
    </source>
</reference>
<protein>
    <submittedName>
        <fullName evidence="4">Spore germination protein</fullName>
    </submittedName>
</protein>
<dbReference type="GO" id="GO:0016020">
    <property type="term" value="C:membrane"/>
    <property type="evidence" value="ECO:0007669"/>
    <property type="project" value="InterPro"/>
</dbReference>
<dbReference type="Proteomes" id="UP000886841">
    <property type="component" value="Unassembled WGS sequence"/>
</dbReference>
<evidence type="ECO:0000313" key="5">
    <source>
        <dbReference type="Proteomes" id="UP000886841"/>
    </source>
</evidence>
<dbReference type="Pfam" id="PF03323">
    <property type="entry name" value="GerA"/>
    <property type="match status" value="1"/>
</dbReference>